<evidence type="ECO:0000256" key="11">
    <source>
        <dbReference type="ARBA" id="ARBA00048701"/>
    </source>
</evidence>
<accession>A0A3M7P5U4</accession>
<evidence type="ECO:0000256" key="9">
    <source>
        <dbReference type="ARBA" id="ARBA00047863"/>
    </source>
</evidence>
<evidence type="ECO:0000256" key="6">
    <source>
        <dbReference type="ARBA" id="ARBA00023136"/>
    </source>
</evidence>
<dbReference type="GO" id="GO:0012505">
    <property type="term" value="C:endomembrane system"/>
    <property type="evidence" value="ECO:0007669"/>
    <property type="project" value="UniProtKB-SubCell"/>
</dbReference>
<dbReference type="InterPro" id="IPR006838">
    <property type="entry name" value="ADTRP_AIG1"/>
</dbReference>
<evidence type="ECO:0000256" key="10">
    <source>
        <dbReference type="ARBA" id="ARBA00048680"/>
    </source>
</evidence>
<dbReference type="PANTHER" id="PTHR10989:SF16">
    <property type="entry name" value="AT02829P-RELATED"/>
    <property type="match status" value="1"/>
</dbReference>
<evidence type="ECO:0000313" key="20">
    <source>
        <dbReference type="Proteomes" id="UP000276133"/>
    </source>
</evidence>
<evidence type="ECO:0000256" key="4">
    <source>
        <dbReference type="ARBA" id="ARBA00022692"/>
    </source>
</evidence>
<dbReference type="AlphaFoldDB" id="A0A3M7P5U4"/>
<evidence type="ECO:0000256" key="15">
    <source>
        <dbReference type="ARBA" id="ARBA00049322"/>
    </source>
</evidence>
<comment type="catalytic activity">
    <reaction evidence="8">
        <text>13-octadecanoyloxy-octadecanoate + H2O = 13-hydroxy-octadecanoate + octadecanoate + H(+)</text>
        <dbReference type="Rhea" id="RHEA:52084"/>
        <dbReference type="ChEBI" id="CHEBI:15377"/>
        <dbReference type="ChEBI" id="CHEBI:15378"/>
        <dbReference type="ChEBI" id="CHEBI:25629"/>
        <dbReference type="ChEBI" id="CHEBI:136304"/>
        <dbReference type="ChEBI" id="CHEBI:136335"/>
    </reaction>
    <physiologicalReaction direction="left-to-right" evidence="8">
        <dbReference type="Rhea" id="RHEA:52085"/>
    </physiologicalReaction>
</comment>
<dbReference type="GO" id="GO:0016020">
    <property type="term" value="C:membrane"/>
    <property type="evidence" value="ECO:0007669"/>
    <property type="project" value="InterPro"/>
</dbReference>
<comment type="catalytic activity">
    <reaction evidence="9">
        <text>9-hexadecanoyloxy-octadecanoate + H2O = 9-hydroxy-octadecanoate + hexadecanoate + H(+)</text>
        <dbReference type="Rhea" id="RHEA:52052"/>
        <dbReference type="ChEBI" id="CHEBI:7896"/>
        <dbReference type="ChEBI" id="CHEBI:15377"/>
        <dbReference type="ChEBI" id="CHEBI:15378"/>
        <dbReference type="ChEBI" id="CHEBI:83670"/>
        <dbReference type="ChEBI" id="CHEBI:136286"/>
    </reaction>
    <physiologicalReaction direction="left-to-right" evidence="9">
        <dbReference type="Rhea" id="RHEA:52053"/>
    </physiologicalReaction>
</comment>
<evidence type="ECO:0000256" key="5">
    <source>
        <dbReference type="ARBA" id="ARBA00022989"/>
    </source>
</evidence>
<evidence type="ECO:0000256" key="3">
    <source>
        <dbReference type="ARBA" id="ARBA00009300"/>
    </source>
</evidence>
<evidence type="ECO:0000256" key="14">
    <source>
        <dbReference type="ARBA" id="ARBA00049296"/>
    </source>
</evidence>
<feature type="transmembrane region" description="Helical" evidence="17">
    <location>
        <begin position="54"/>
        <end position="73"/>
    </location>
</feature>
<name>A0A3M7P5U4_BRAPC</name>
<keyword evidence="5 17" id="KW-1133">Transmembrane helix</keyword>
<keyword evidence="20" id="KW-1185">Reference proteome</keyword>
<comment type="catalytic activity">
    <reaction evidence="15">
        <text>13-(9Z-hexadecenoyloxy)-octadecanoate + H2O = 13-hydroxy-octadecanoate + (9Z)-hexadecenoate + H(+)</text>
        <dbReference type="Rhea" id="RHEA:52076"/>
        <dbReference type="ChEBI" id="CHEBI:15377"/>
        <dbReference type="ChEBI" id="CHEBI:15378"/>
        <dbReference type="ChEBI" id="CHEBI:32372"/>
        <dbReference type="ChEBI" id="CHEBI:136304"/>
        <dbReference type="ChEBI" id="CHEBI:136315"/>
    </reaction>
    <physiologicalReaction direction="left-to-right" evidence="15">
        <dbReference type="Rhea" id="RHEA:52077"/>
    </physiologicalReaction>
</comment>
<comment type="catalytic activity">
    <reaction evidence="13">
        <text>9-octadecanoyloxy-octadecanoate + H2O = 9-hydroxy-octadecanoate + octadecanoate + H(+)</text>
        <dbReference type="Rhea" id="RHEA:52096"/>
        <dbReference type="ChEBI" id="CHEBI:15377"/>
        <dbReference type="ChEBI" id="CHEBI:15378"/>
        <dbReference type="ChEBI" id="CHEBI:25629"/>
        <dbReference type="ChEBI" id="CHEBI:136286"/>
        <dbReference type="ChEBI" id="CHEBI:136373"/>
    </reaction>
    <physiologicalReaction direction="left-to-right" evidence="13">
        <dbReference type="Rhea" id="RHEA:52097"/>
    </physiologicalReaction>
</comment>
<keyword evidence="18" id="KW-0732">Signal</keyword>
<keyword evidence="4 17" id="KW-0812">Transmembrane</keyword>
<organism evidence="19 20">
    <name type="scientific">Brachionus plicatilis</name>
    <name type="common">Marine rotifer</name>
    <name type="synonym">Brachionus muelleri</name>
    <dbReference type="NCBI Taxonomy" id="10195"/>
    <lineage>
        <taxon>Eukaryota</taxon>
        <taxon>Metazoa</taxon>
        <taxon>Spiralia</taxon>
        <taxon>Gnathifera</taxon>
        <taxon>Rotifera</taxon>
        <taxon>Eurotatoria</taxon>
        <taxon>Monogononta</taxon>
        <taxon>Pseudotrocha</taxon>
        <taxon>Ploima</taxon>
        <taxon>Brachionidae</taxon>
        <taxon>Brachionus</taxon>
    </lineage>
</organism>
<evidence type="ECO:0000313" key="19">
    <source>
        <dbReference type="EMBL" id="RMZ94299.1"/>
    </source>
</evidence>
<comment type="catalytic activity">
    <reaction evidence="16">
        <text>12-(9Z-hexadecenoyloxy)-octadecanoate + H2O = 12-hydroxyoctadecanoate + (9Z)-hexadecenoate + H(+)</text>
        <dbReference type="Rhea" id="RHEA:52072"/>
        <dbReference type="ChEBI" id="CHEBI:15377"/>
        <dbReference type="ChEBI" id="CHEBI:15378"/>
        <dbReference type="ChEBI" id="CHEBI:32372"/>
        <dbReference type="ChEBI" id="CHEBI:84201"/>
        <dbReference type="ChEBI" id="CHEBI:136312"/>
    </reaction>
    <physiologicalReaction direction="left-to-right" evidence="16">
        <dbReference type="Rhea" id="RHEA:52073"/>
    </physiologicalReaction>
</comment>
<comment type="catalytic activity">
    <reaction evidence="14">
        <text>13-(9Z-octadecenoyloxy)-octadecanoate + H2O = 13-hydroxy-octadecanoate + (9Z)-octadecenoate + H(+)</text>
        <dbReference type="Rhea" id="RHEA:52064"/>
        <dbReference type="ChEBI" id="CHEBI:15377"/>
        <dbReference type="ChEBI" id="CHEBI:15378"/>
        <dbReference type="ChEBI" id="CHEBI:30823"/>
        <dbReference type="ChEBI" id="CHEBI:136303"/>
        <dbReference type="ChEBI" id="CHEBI:136304"/>
    </reaction>
    <physiologicalReaction direction="left-to-right" evidence="14">
        <dbReference type="Rhea" id="RHEA:52065"/>
    </physiologicalReaction>
</comment>
<dbReference type="PANTHER" id="PTHR10989">
    <property type="entry name" value="ANDROGEN-INDUCED PROTEIN 1-RELATED"/>
    <property type="match status" value="1"/>
</dbReference>
<evidence type="ECO:0000256" key="2">
    <source>
        <dbReference type="ARBA" id="ARBA00004127"/>
    </source>
</evidence>
<evidence type="ECO:0000256" key="17">
    <source>
        <dbReference type="SAM" id="Phobius"/>
    </source>
</evidence>
<comment type="subcellular location">
    <subcellularLocation>
        <location evidence="2">Endomembrane system</location>
        <topology evidence="2">Multi-pass membrane protein</topology>
    </subcellularLocation>
</comment>
<sequence length="230" mass="26101">MNKFLKFSLYLIFFVLFAIGLGRKIEDVSENSDSQFVHDQSFGGRYKYLTSLDMVLQLVFFGLCTIDGLLELLDIETPLKSTLNFTFRSLAFPIGSFVAFSFWGIYSIDRELIFPKEFDAIIPGWHNHIMHTLPLIAVLIESSWSEHKFSKSFITGVVPTVLAGLGYLLWVLIVAKYGGFWVYPIMAVLTQFQRGLFFGGLLIVLALLYKLGDLMDGFLVVKQPALKKND</sequence>
<dbReference type="Proteomes" id="UP000276133">
    <property type="component" value="Unassembled WGS sequence"/>
</dbReference>
<feature type="transmembrane region" description="Helical" evidence="17">
    <location>
        <begin position="85"/>
        <end position="108"/>
    </location>
</feature>
<evidence type="ECO:0000256" key="18">
    <source>
        <dbReference type="SAM" id="SignalP"/>
    </source>
</evidence>
<comment type="catalytic activity">
    <reaction evidence="7">
        <text>12-hexadecanoyloxy-octadecanoate + H2O = 12-hydroxyoctadecanoate + hexadecanoate + H(+)</text>
        <dbReference type="Rhea" id="RHEA:52056"/>
        <dbReference type="ChEBI" id="CHEBI:7896"/>
        <dbReference type="ChEBI" id="CHEBI:15377"/>
        <dbReference type="ChEBI" id="CHEBI:15378"/>
        <dbReference type="ChEBI" id="CHEBI:83677"/>
        <dbReference type="ChEBI" id="CHEBI:84201"/>
    </reaction>
    <physiologicalReaction direction="left-to-right" evidence="7">
        <dbReference type="Rhea" id="RHEA:52057"/>
    </physiologicalReaction>
</comment>
<evidence type="ECO:0000256" key="13">
    <source>
        <dbReference type="ARBA" id="ARBA00049221"/>
    </source>
</evidence>
<keyword evidence="6 17" id="KW-0472">Membrane</keyword>
<proteinExistence type="inferred from homology"/>
<dbReference type="Pfam" id="PF04750">
    <property type="entry name" value="Far-17a_AIG1"/>
    <property type="match status" value="1"/>
</dbReference>
<dbReference type="EMBL" id="REGN01013158">
    <property type="protein sequence ID" value="RMZ94299.1"/>
    <property type="molecule type" value="Genomic_DNA"/>
</dbReference>
<evidence type="ECO:0000256" key="12">
    <source>
        <dbReference type="ARBA" id="ARBA00048800"/>
    </source>
</evidence>
<protein>
    <submittedName>
        <fullName evidence="19">Androgen-induced protein 1</fullName>
    </submittedName>
</protein>
<evidence type="ECO:0000256" key="8">
    <source>
        <dbReference type="ARBA" id="ARBA00047427"/>
    </source>
</evidence>
<comment type="caution">
    <text evidence="19">The sequence shown here is derived from an EMBL/GenBank/DDBJ whole genome shotgun (WGS) entry which is preliminary data.</text>
</comment>
<gene>
    <name evidence="19" type="ORF">BpHYR1_049291</name>
</gene>
<evidence type="ECO:0000256" key="7">
    <source>
        <dbReference type="ARBA" id="ARBA00047368"/>
    </source>
</evidence>
<feature type="chain" id="PRO_5018204726" evidence="18">
    <location>
        <begin position="23"/>
        <end position="230"/>
    </location>
</feature>
<comment type="catalytic activity">
    <reaction evidence="11">
        <text>12-(9Z-octadecenoyloxy)-octadecanoate + H2O = 12-hydroxyoctadecanoate + (9Z)-octadecenoate + H(+)</text>
        <dbReference type="Rhea" id="RHEA:52060"/>
        <dbReference type="ChEBI" id="CHEBI:15377"/>
        <dbReference type="ChEBI" id="CHEBI:15378"/>
        <dbReference type="ChEBI" id="CHEBI:30823"/>
        <dbReference type="ChEBI" id="CHEBI:84201"/>
        <dbReference type="ChEBI" id="CHEBI:136302"/>
    </reaction>
    <physiologicalReaction direction="left-to-right" evidence="11">
        <dbReference type="Rhea" id="RHEA:52061"/>
    </physiologicalReaction>
</comment>
<evidence type="ECO:0000256" key="1">
    <source>
        <dbReference type="ARBA" id="ARBA00000923"/>
    </source>
</evidence>
<dbReference type="OrthoDB" id="1898221at2759"/>
<feature type="transmembrane region" description="Helical" evidence="17">
    <location>
        <begin position="152"/>
        <end position="175"/>
    </location>
</feature>
<comment type="catalytic activity">
    <reaction evidence="1">
        <text>9-(9Z-hexadecenoyloxy)-octadecanoate + H2O = (9Z)-hexadecenoate + 9-hydroxy-octadecanoate + H(+)</text>
        <dbReference type="Rhea" id="RHEA:52068"/>
        <dbReference type="ChEBI" id="CHEBI:15377"/>
        <dbReference type="ChEBI" id="CHEBI:15378"/>
        <dbReference type="ChEBI" id="CHEBI:32372"/>
        <dbReference type="ChEBI" id="CHEBI:136286"/>
        <dbReference type="ChEBI" id="CHEBI:136309"/>
    </reaction>
    <physiologicalReaction direction="left-to-right" evidence="1">
        <dbReference type="Rhea" id="RHEA:52069"/>
    </physiologicalReaction>
</comment>
<reference evidence="19 20" key="1">
    <citation type="journal article" date="2018" name="Sci. Rep.">
        <title>Genomic signatures of local adaptation to the degree of environmental predictability in rotifers.</title>
        <authorList>
            <person name="Franch-Gras L."/>
            <person name="Hahn C."/>
            <person name="Garcia-Roger E.M."/>
            <person name="Carmona M.J."/>
            <person name="Serra M."/>
            <person name="Gomez A."/>
        </authorList>
    </citation>
    <scope>NUCLEOTIDE SEQUENCE [LARGE SCALE GENOMIC DNA]</scope>
    <source>
        <strain evidence="19">HYR1</strain>
    </source>
</reference>
<feature type="signal peptide" evidence="18">
    <location>
        <begin position="1"/>
        <end position="22"/>
    </location>
</feature>
<evidence type="ECO:0000256" key="16">
    <source>
        <dbReference type="ARBA" id="ARBA00049428"/>
    </source>
</evidence>
<comment type="similarity">
    <text evidence="3">Belongs to the AIG1 family.</text>
</comment>
<comment type="catalytic activity">
    <reaction evidence="12">
        <text>9-(9Z-octadecenoyloxy)-octadecanoate + H2O = 9-hydroxy-octadecanoate + (9Z)-octadecenoate + H(+)</text>
        <dbReference type="Rhea" id="RHEA:52048"/>
        <dbReference type="ChEBI" id="CHEBI:15377"/>
        <dbReference type="ChEBI" id="CHEBI:15378"/>
        <dbReference type="ChEBI" id="CHEBI:30823"/>
        <dbReference type="ChEBI" id="CHEBI:136282"/>
        <dbReference type="ChEBI" id="CHEBI:136286"/>
    </reaction>
    <physiologicalReaction direction="left-to-right" evidence="12">
        <dbReference type="Rhea" id="RHEA:52049"/>
    </physiologicalReaction>
</comment>
<feature type="transmembrane region" description="Helical" evidence="17">
    <location>
        <begin position="181"/>
        <end position="209"/>
    </location>
</feature>
<comment type="catalytic activity">
    <reaction evidence="10">
        <text>12-octadecanoyloxy-octadecanoate + H2O = 12-hydroxyoctadecanoate + octadecanoate + H(+)</text>
        <dbReference type="Rhea" id="RHEA:52080"/>
        <dbReference type="ChEBI" id="CHEBI:15377"/>
        <dbReference type="ChEBI" id="CHEBI:15378"/>
        <dbReference type="ChEBI" id="CHEBI:25629"/>
        <dbReference type="ChEBI" id="CHEBI:84201"/>
        <dbReference type="ChEBI" id="CHEBI:136330"/>
    </reaction>
    <physiologicalReaction direction="left-to-right" evidence="10">
        <dbReference type="Rhea" id="RHEA:52081"/>
    </physiologicalReaction>
</comment>